<dbReference type="SUPFAM" id="SSF74650">
    <property type="entry name" value="Galactose mutarotase-like"/>
    <property type="match status" value="1"/>
</dbReference>
<dbReference type="InterPro" id="IPR011013">
    <property type="entry name" value="Gal_mutarotase_sf_dom"/>
</dbReference>
<dbReference type="GO" id="GO:0005975">
    <property type="term" value="P:carbohydrate metabolic process"/>
    <property type="evidence" value="ECO:0007669"/>
    <property type="project" value="InterPro"/>
</dbReference>
<evidence type="ECO:0000256" key="2">
    <source>
        <dbReference type="ARBA" id="ARBA00022801"/>
    </source>
</evidence>
<feature type="binding site" evidence="5">
    <location>
        <begin position="360"/>
        <end position="361"/>
    </location>
    <ligand>
        <name>substrate</name>
    </ligand>
</feature>
<evidence type="ECO:0000256" key="6">
    <source>
        <dbReference type="SAM" id="MobiDB-lite"/>
    </source>
</evidence>
<evidence type="ECO:0000259" key="8">
    <source>
        <dbReference type="Pfam" id="PF03633"/>
    </source>
</evidence>
<feature type="domain" description="Glycoside hydrolase family 65 C-terminal" evidence="8">
    <location>
        <begin position="688"/>
        <end position="749"/>
    </location>
</feature>
<evidence type="ECO:0000256" key="1">
    <source>
        <dbReference type="ARBA" id="ARBA00006768"/>
    </source>
</evidence>
<dbReference type="EMBL" id="FZOF01000005">
    <property type="protein sequence ID" value="SNS38801.1"/>
    <property type="molecule type" value="Genomic_DNA"/>
</dbReference>
<evidence type="ECO:0000313" key="11">
    <source>
        <dbReference type="Proteomes" id="UP000198280"/>
    </source>
</evidence>
<dbReference type="PIRSF" id="PIRSF036289">
    <property type="entry name" value="Glycosyl_hydrolase_malt_phosph"/>
    <property type="match status" value="1"/>
</dbReference>
<evidence type="ECO:0000259" key="7">
    <source>
        <dbReference type="Pfam" id="PF03632"/>
    </source>
</evidence>
<evidence type="ECO:0000256" key="4">
    <source>
        <dbReference type="PIRSR" id="PIRSR036289-50"/>
    </source>
</evidence>
<evidence type="ECO:0000259" key="9">
    <source>
        <dbReference type="Pfam" id="PF03636"/>
    </source>
</evidence>
<reference evidence="10 11" key="1">
    <citation type="submission" date="2017-06" db="EMBL/GenBank/DDBJ databases">
        <authorList>
            <person name="Kim H.J."/>
            <person name="Triplett B.A."/>
        </authorList>
    </citation>
    <scope>NUCLEOTIDE SEQUENCE [LARGE SCALE GENOMIC DNA]</scope>
    <source>
        <strain evidence="10 11">CGMCC 4.1858</strain>
    </source>
</reference>
<dbReference type="Gene3D" id="2.70.98.40">
    <property type="entry name" value="Glycoside hydrolase, family 65, N-terminal domain"/>
    <property type="match status" value="1"/>
</dbReference>
<dbReference type="FunFam" id="2.70.98.40:FF:000001">
    <property type="entry name" value="Family 65 glycosyl hydrolase"/>
    <property type="match status" value="1"/>
</dbReference>
<feature type="binding site" evidence="5">
    <location>
        <begin position="591"/>
        <end position="592"/>
    </location>
    <ligand>
        <name>substrate</name>
    </ligand>
</feature>
<dbReference type="Gene3D" id="2.60.420.10">
    <property type="entry name" value="Maltose phosphorylase, domain 3"/>
    <property type="match status" value="1"/>
</dbReference>
<accession>A0A239E325</accession>
<keyword evidence="3" id="KW-0326">Glycosidase</keyword>
<dbReference type="InterPro" id="IPR017045">
    <property type="entry name" value="Malt_Pase/Glycosyl_Hdrlase"/>
</dbReference>
<dbReference type="InterPro" id="IPR008928">
    <property type="entry name" value="6-hairpin_glycosidase_sf"/>
</dbReference>
<evidence type="ECO:0000313" key="10">
    <source>
        <dbReference type="EMBL" id="SNS38801.1"/>
    </source>
</evidence>
<dbReference type="PANTHER" id="PTHR11051:SF13">
    <property type="entry name" value="GLYCOSYL TRANSFERASE"/>
    <property type="match status" value="1"/>
</dbReference>
<dbReference type="InterPro" id="IPR005196">
    <property type="entry name" value="Glyco_hydro_65_N"/>
</dbReference>
<dbReference type="RefSeq" id="WP_089223838.1">
    <property type="nucleotide sequence ID" value="NZ_FZOF01000005.1"/>
</dbReference>
<feature type="domain" description="Glycoside hydrolase family 65 N-terminal" evidence="9">
    <location>
        <begin position="15"/>
        <end position="270"/>
    </location>
</feature>
<dbReference type="GO" id="GO:0004553">
    <property type="term" value="F:hydrolase activity, hydrolyzing O-glycosyl compounds"/>
    <property type="evidence" value="ECO:0007669"/>
    <property type="project" value="TreeGrafter"/>
</dbReference>
<dbReference type="PANTHER" id="PTHR11051">
    <property type="entry name" value="GLYCOSYL HYDROLASE-RELATED"/>
    <property type="match status" value="1"/>
</dbReference>
<dbReference type="Proteomes" id="UP000198280">
    <property type="component" value="Unassembled WGS sequence"/>
</dbReference>
<dbReference type="AlphaFoldDB" id="A0A239E325"/>
<dbReference type="InterPro" id="IPR037018">
    <property type="entry name" value="GH65_N"/>
</dbReference>
<protein>
    <submittedName>
        <fullName evidence="10">Alpha,alpha-trehalose phosphorylase</fullName>
    </submittedName>
</protein>
<dbReference type="InterPro" id="IPR012341">
    <property type="entry name" value="6hp_glycosidase-like_sf"/>
</dbReference>
<evidence type="ECO:0000256" key="3">
    <source>
        <dbReference type="ARBA" id="ARBA00023295"/>
    </source>
</evidence>
<dbReference type="Pfam" id="PF03632">
    <property type="entry name" value="Glyco_hydro_65m"/>
    <property type="match status" value="1"/>
</dbReference>
<proteinExistence type="inferred from homology"/>
<organism evidence="10 11">
    <name type="scientific">Actinacidiphila glaucinigra</name>
    <dbReference type="NCBI Taxonomy" id="235986"/>
    <lineage>
        <taxon>Bacteria</taxon>
        <taxon>Bacillati</taxon>
        <taxon>Actinomycetota</taxon>
        <taxon>Actinomycetes</taxon>
        <taxon>Kitasatosporales</taxon>
        <taxon>Streptomycetaceae</taxon>
        <taxon>Actinacidiphila</taxon>
    </lineage>
</organism>
<feature type="compositionally biased region" description="Pro residues" evidence="6">
    <location>
        <begin position="769"/>
        <end position="779"/>
    </location>
</feature>
<dbReference type="SUPFAM" id="SSF48208">
    <property type="entry name" value="Six-hairpin glycosidases"/>
    <property type="match status" value="1"/>
</dbReference>
<name>A0A239E325_9ACTN</name>
<dbReference type="Pfam" id="PF03636">
    <property type="entry name" value="Glyco_hydro_65N"/>
    <property type="match status" value="1"/>
</dbReference>
<dbReference type="Gene3D" id="1.50.10.10">
    <property type="match status" value="1"/>
</dbReference>
<evidence type="ECO:0000256" key="5">
    <source>
        <dbReference type="PIRSR" id="PIRSR036289-51"/>
    </source>
</evidence>
<dbReference type="InterPro" id="IPR005194">
    <property type="entry name" value="Glyco_hydro_65_C"/>
</dbReference>
<feature type="active site" description="Proton donor" evidence="4">
    <location>
        <position position="487"/>
    </location>
</feature>
<gene>
    <name evidence="10" type="ORF">SAMN05216252_105283</name>
</gene>
<dbReference type="FunFam" id="1.50.10.10:FF:000029">
    <property type="entry name" value="Family 65 glycosyl hydrolase"/>
    <property type="match status" value="1"/>
</dbReference>
<keyword evidence="11" id="KW-1185">Reference proteome</keyword>
<sequence length="779" mass="85855">MISHSSYVVEPWCVRETELDLDVLAQSESVFALSNGHVGWRGNLDEGEPHGLPGSYLNGVHERHPLPYAEAGYGYPEAGQTVINVTNGKIIRLLVNDEPFDVRYGRLVSHERVLDLRAGLLRRTCEWTSPAGCTVRVTSTRLVSLTQRSIAAVVYEVEAVDDVRLVVQSELVANEQLPRTSGDPRVSAVLDSPLQPEENQALNNRLRLVHSTSVTGLRVAVAADHVVEGPPSTRSFSESGDDTSRLTVTSSLAAGEKLRLEKTVSYSWSQVRSLPAVRDQVEAALAGARSTGWQGLCDEQREYLDVFWSRADVEIDGDAEIQQAVRFAMFHVLQAGARAEQRAIPSKGLTGSGYDGHSFWDTETFVLPLLTLTSPDSVAEALRWRQATLPAARERAHQLGLKGAAFPWRTIDGSEGSGYWPAGTAAFHINADIADAVILYVSLTGDVDFERETGVEILVETARMWHSLGHHDPHGKFHIDGVTGPDEYSAIADDNVYTNLMAQANLRAAADIVERHTKEGAALGVDDEETAAWRDAAAAMTVPYDDAIGVHEQSAGFTRHQVWDFAATQPDQYPLMLHFPYFDLYRRQVVKQADLVLAMVKQPQAFDEEQKARNFAYYEPLTVRDSSLSASTQAIMAAEVGHLRLAYDYLGEAALMDLHDLENNTRDGLHIASLAGTWAALVGGFGGMRYRNGCAAFAPRLPEKLRRLAFTVQVRGRRLRVEITGAAATYTLLDGEPLELRHYDDLFTVGIDRPQTRKVPTLPARTAPEQPPSRSPRHR</sequence>
<feature type="domain" description="Glycoside hydrolase family 65 central catalytic" evidence="7">
    <location>
        <begin position="326"/>
        <end position="678"/>
    </location>
</feature>
<feature type="region of interest" description="Disordered" evidence="6">
    <location>
        <begin position="757"/>
        <end position="779"/>
    </location>
</feature>
<dbReference type="GO" id="GO:0016757">
    <property type="term" value="F:glycosyltransferase activity"/>
    <property type="evidence" value="ECO:0007669"/>
    <property type="project" value="UniProtKB-ARBA"/>
</dbReference>
<comment type="similarity">
    <text evidence="1">Belongs to the glycosyl hydrolase 65 family.</text>
</comment>
<dbReference type="OrthoDB" id="9816160at2"/>
<dbReference type="InterPro" id="IPR005195">
    <property type="entry name" value="Glyco_hydro_65_M"/>
</dbReference>
<dbReference type="GO" id="GO:0030246">
    <property type="term" value="F:carbohydrate binding"/>
    <property type="evidence" value="ECO:0007669"/>
    <property type="project" value="InterPro"/>
</dbReference>
<keyword evidence="2" id="KW-0378">Hydrolase</keyword>
<dbReference type="Pfam" id="PF03633">
    <property type="entry name" value="Glyco_hydro_65C"/>
    <property type="match status" value="1"/>
</dbReference>